<evidence type="ECO:0000256" key="10">
    <source>
        <dbReference type="SAM" id="MobiDB-lite"/>
    </source>
</evidence>
<dbReference type="PANTHER" id="PTHR35524">
    <property type="entry name" value="ALPHA-ACETOLACTATE DECARBOXYLASE"/>
    <property type="match status" value="1"/>
</dbReference>
<dbReference type="RefSeq" id="WP_138188480.1">
    <property type="nucleotide sequence ID" value="NZ_LS992241.1"/>
</dbReference>
<evidence type="ECO:0000313" key="12">
    <source>
        <dbReference type="Proteomes" id="UP000304148"/>
    </source>
</evidence>
<feature type="region of interest" description="Disordered" evidence="10">
    <location>
        <begin position="1"/>
        <end position="34"/>
    </location>
</feature>
<comment type="catalytic activity">
    <reaction evidence="1 9">
        <text>(2S)-2-acetolactate + H(+) = (R)-acetoin + CO2</text>
        <dbReference type="Rhea" id="RHEA:21580"/>
        <dbReference type="ChEBI" id="CHEBI:15378"/>
        <dbReference type="ChEBI" id="CHEBI:15686"/>
        <dbReference type="ChEBI" id="CHEBI:16526"/>
        <dbReference type="ChEBI" id="CHEBI:58476"/>
        <dbReference type="EC" id="4.1.1.5"/>
    </reaction>
</comment>
<comment type="similarity">
    <text evidence="3 9">Belongs to the alpha-acetolactate decarboxylase family.</text>
</comment>
<evidence type="ECO:0000256" key="5">
    <source>
        <dbReference type="ARBA" id="ARBA00020164"/>
    </source>
</evidence>
<feature type="compositionally biased region" description="Polar residues" evidence="10">
    <location>
        <begin position="9"/>
        <end position="21"/>
    </location>
</feature>
<dbReference type="NCBIfam" id="TIGR01252">
    <property type="entry name" value="acetolac_decarb"/>
    <property type="match status" value="1"/>
</dbReference>
<evidence type="ECO:0000256" key="2">
    <source>
        <dbReference type="ARBA" id="ARBA00005170"/>
    </source>
</evidence>
<dbReference type="GO" id="GO:0045151">
    <property type="term" value="P:acetoin biosynthetic process"/>
    <property type="evidence" value="ECO:0007669"/>
    <property type="project" value="UniProtKB-UniRule"/>
</dbReference>
<name>A0A383RIV2_PAEAL</name>
<dbReference type="InterPro" id="IPR005128">
    <property type="entry name" value="Acetolactate_a_deCO2ase"/>
</dbReference>
<dbReference type="UniPathway" id="UPA00626">
    <property type="reaction ID" value="UER00678"/>
</dbReference>
<dbReference type="PANTHER" id="PTHR35524:SF1">
    <property type="entry name" value="ALPHA-ACETOLACTATE DECARBOXYLASE"/>
    <property type="match status" value="1"/>
</dbReference>
<dbReference type="Gene3D" id="3.30.1330.80">
    <property type="entry name" value="Hypothetical protein, similar to alpha- acetolactate decarboxylase, domain 2"/>
    <property type="match status" value="2"/>
</dbReference>
<dbReference type="CDD" id="cd17299">
    <property type="entry name" value="acetolactate_decarboxylase"/>
    <property type="match status" value="1"/>
</dbReference>
<keyword evidence="6 9" id="KW-0210">Decarboxylase</keyword>
<evidence type="ECO:0000256" key="7">
    <source>
        <dbReference type="ARBA" id="ARBA00023061"/>
    </source>
</evidence>
<dbReference type="AlphaFoldDB" id="A0A383RIV2"/>
<organism evidence="11 12">
    <name type="scientific">Paenibacillus alvei</name>
    <name type="common">Bacillus alvei</name>
    <dbReference type="NCBI Taxonomy" id="44250"/>
    <lineage>
        <taxon>Bacteria</taxon>
        <taxon>Bacillati</taxon>
        <taxon>Bacillota</taxon>
        <taxon>Bacilli</taxon>
        <taxon>Bacillales</taxon>
        <taxon>Paenibacillaceae</taxon>
        <taxon>Paenibacillus</taxon>
    </lineage>
</organism>
<reference evidence="12" key="1">
    <citation type="submission" date="2018-08" db="EMBL/GenBank/DDBJ databases">
        <authorList>
            <person name="Chevrot R."/>
        </authorList>
    </citation>
    <scope>NUCLEOTIDE SEQUENCE [LARGE SCALE GENOMIC DNA]</scope>
</reference>
<feature type="compositionally biased region" description="Basic and acidic residues" evidence="10">
    <location>
        <begin position="22"/>
        <end position="31"/>
    </location>
</feature>
<accession>A0A383RIV2</accession>
<dbReference type="GO" id="GO:0047605">
    <property type="term" value="F:acetolactate decarboxylase activity"/>
    <property type="evidence" value="ECO:0007669"/>
    <property type="project" value="UniProtKB-UniRule"/>
</dbReference>
<comment type="pathway">
    <text evidence="2 9">Polyol metabolism; (R,R)-butane-2,3-diol biosynthesis; (R,R)-butane-2,3-diol from pyruvate: step 2/3.</text>
</comment>
<proteinExistence type="inferred from homology"/>
<evidence type="ECO:0000256" key="8">
    <source>
        <dbReference type="ARBA" id="ARBA00023239"/>
    </source>
</evidence>
<dbReference type="EC" id="4.1.1.5" evidence="4 9"/>
<gene>
    <name evidence="11" type="primary">alsD</name>
    <name evidence="11" type="ORF">PBLR_15027</name>
</gene>
<keyword evidence="7 9" id="KW-0005">Acetoin biosynthesis</keyword>
<dbReference type="PIRSF" id="PIRSF001332">
    <property type="entry name" value="Acetolac_decarb"/>
    <property type="match status" value="1"/>
</dbReference>
<protein>
    <recommendedName>
        <fullName evidence="5 9">Alpha-acetolactate decarboxylase</fullName>
        <ecNumber evidence="4 9">4.1.1.5</ecNumber>
    </recommendedName>
</protein>
<evidence type="ECO:0000256" key="3">
    <source>
        <dbReference type="ARBA" id="ARBA00007106"/>
    </source>
</evidence>
<dbReference type="SUPFAM" id="SSF117856">
    <property type="entry name" value="AF0104/ALDC/Ptd012-like"/>
    <property type="match status" value="1"/>
</dbReference>
<dbReference type="Proteomes" id="UP000304148">
    <property type="component" value="Chromosome"/>
</dbReference>
<dbReference type="EMBL" id="LS992241">
    <property type="protein sequence ID" value="SYX86601.1"/>
    <property type="molecule type" value="Genomic_DNA"/>
</dbReference>
<evidence type="ECO:0000256" key="9">
    <source>
        <dbReference type="PIRNR" id="PIRNR001332"/>
    </source>
</evidence>
<sequence>MNAVLEHPVNTTLRPSDSYTTTEREAEHRSEQPSTIFQTSTMSALLDGVFEGSMTMAELKQHGDFGIGTFNELDGELIAFDGDYYRLRADSSVTPVKPEDGTPFASVTFFQPVKTFRVNQPMSRSELEQLIDSLLPSLNLFYAIRIDGEFERVVTRTVAKQKPPFRPFLEAIESQPTFTLEKKKGTVAAFRMPAFAQGIAVAGYHHHFVDDARTGGGHVLDLQLKSGIVQIGKPSEVHMHFPETEAFMNADLTSRDLDAEIAKAEG</sequence>
<evidence type="ECO:0000256" key="6">
    <source>
        <dbReference type="ARBA" id="ARBA00022793"/>
    </source>
</evidence>
<evidence type="ECO:0000313" key="11">
    <source>
        <dbReference type="EMBL" id="SYX86601.1"/>
    </source>
</evidence>
<evidence type="ECO:0000256" key="4">
    <source>
        <dbReference type="ARBA" id="ARBA00013204"/>
    </source>
</evidence>
<evidence type="ECO:0000256" key="1">
    <source>
        <dbReference type="ARBA" id="ARBA00001784"/>
    </source>
</evidence>
<dbReference type="Pfam" id="PF03306">
    <property type="entry name" value="AAL_decarboxy"/>
    <property type="match status" value="1"/>
</dbReference>
<keyword evidence="8 9" id="KW-0456">Lyase</keyword>